<proteinExistence type="predicted"/>
<feature type="coiled-coil region" evidence="1">
    <location>
        <begin position="228"/>
        <end position="343"/>
    </location>
</feature>
<keyword evidence="1" id="KW-0175">Coiled coil</keyword>
<dbReference type="EMBL" id="JABAGL010000006">
    <property type="protein sequence ID" value="NME85372.1"/>
    <property type="molecule type" value="Genomic_DNA"/>
</dbReference>
<organism evidence="3 4">
    <name type="scientific">Bacteroides eggerthii</name>
    <dbReference type="NCBI Taxonomy" id="28111"/>
    <lineage>
        <taxon>Bacteria</taxon>
        <taxon>Pseudomonadati</taxon>
        <taxon>Bacteroidota</taxon>
        <taxon>Bacteroidia</taxon>
        <taxon>Bacteroidales</taxon>
        <taxon>Bacteroidaceae</taxon>
        <taxon>Bacteroides</taxon>
    </lineage>
</organism>
<name>A0A7X9S9X1_9BACE</name>
<dbReference type="AlphaFoldDB" id="A0A7X9S9X1"/>
<feature type="region of interest" description="Disordered" evidence="2">
    <location>
        <begin position="1"/>
        <end position="22"/>
    </location>
</feature>
<evidence type="ECO:0000313" key="4">
    <source>
        <dbReference type="Proteomes" id="UP000520291"/>
    </source>
</evidence>
<protein>
    <submittedName>
        <fullName evidence="3">Mobilization protein</fullName>
    </submittedName>
</protein>
<evidence type="ECO:0000313" key="3">
    <source>
        <dbReference type="EMBL" id="NME85372.1"/>
    </source>
</evidence>
<accession>A0A7X9S9X1</accession>
<dbReference type="Proteomes" id="UP000520291">
    <property type="component" value="Unassembled WGS sequence"/>
</dbReference>
<comment type="caution">
    <text evidence="3">The sequence shown here is derived from an EMBL/GenBank/DDBJ whole genome shotgun (WGS) entry which is preliminary data.</text>
</comment>
<reference evidence="3 4" key="1">
    <citation type="submission" date="2020-04" db="EMBL/GenBank/DDBJ databases">
        <authorList>
            <person name="Hitch T.C.A."/>
            <person name="Wylensek D."/>
            <person name="Clavel T."/>
        </authorList>
    </citation>
    <scope>NUCLEOTIDE SEQUENCE [LARGE SCALE GENOMIC DNA]</scope>
    <source>
        <strain evidence="3 4">WCA3-601-WT-5E</strain>
    </source>
</reference>
<evidence type="ECO:0000256" key="2">
    <source>
        <dbReference type="SAM" id="MobiDB-lite"/>
    </source>
</evidence>
<sequence length="493" mass="57825">MATKSSIHIKPCKTSSSEAHNRRSAEYMRNIGKSQIYIVPELTANNEQWINPGFGNPDLQAHYDYIKRMVKEKTGRAMQEKERERKGKNGKIIKVAGCSPIREGVLLIRPDTTLADVQKFGEECQRRWGITPLQIFLHKDEGHWLGGQPTQEDKESFKVGEKWFKPNYHAHIVFDWMNHDTGKSRKLNDEDMTEMQSLASDILMMERGQSKAVTAREHLERNDFIIEKQKEEMKRLDATRQYREYQLEMANQKMQETESITNALIEKANEKERQSEDLDRAISEKRSKLNREKGSELLNAAVGWATGKSKALRNEIEDLRNEISTHEETIERLQDKIQTIQSDHHRELMKLESRHQSELSRKEAEHTQETTRLKNRIAWQSHIIDCLSFLLLKTNDIFRKAVYCVVRFARDYYKSRFDTEQVSDIKSALNLFGEDRQSLRAARDFLYFTAKQKGGFDNREQIKARREVDNVVEGNYDQQPKRGFSMRWKIHSK</sequence>
<dbReference type="RefSeq" id="WP_168947337.1">
    <property type="nucleotide sequence ID" value="NZ_JABAGL010000006.1"/>
</dbReference>
<gene>
    <name evidence="3" type="ORF">HF841_04945</name>
</gene>
<evidence type="ECO:0000256" key="1">
    <source>
        <dbReference type="SAM" id="Coils"/>
    </source>
</evidence>